<dbReference type="AlphaFoldDB" id="A0A0R1P018"/>
<dbReference type="PANTHER" id="PTHR22916">
    <property type="entry name" value="GLYCOSYLTRANSFERASE"/>
    <property type="match status" value="1"/>
</dbReference>
<dbReference type="GO" id="GO:0016757">
    <property type="term" value="F:glycosyltransferase activity"/>
    <property type="evidence" value="ECO:0007669"/>
    <property type="project" value="UniProtKB-KW"/>
</dbReference>
<reference evidence="4 5" key="1">
    <citation type="journal article" date="2015" name="Genome Announc.">
        <title>Expanding the biotechnology potential of lactobacilli through comparative genomics of 213 strains and associated genera.</title>
        <authorList>
            <person name="Sun Z."/>
            <person name="Harris H.M."/>
            <person name="McCann A."/>
            <person name="Guo C."/>
            <person name="Argimon S."/>
            <person name="Zhang W."/>
            <person name="Yang X."/>
            <person name="Jeffery I.B."/>
            <person name="Cooney J.C."/>
            <person name="Kagawa T.F."/>
            <person name="Liu W."/>
            <person name="Song Y."/>
            <person name="Salvetti E."/>
            <person name="Wrobel A."/>
            <person name="Rasinkangas P."/>
            <person name="Parkhill J."/>
            <person name="Rea M.C."/>
            <person name="O'Sullivan O."/>
            <person name="Ritari J."/>
            <person name="Douillard F.P."/>
            <person name="Paul Ross R."/>
            <person name="Yang R."/>
            <person name="Briner A.E."/>
            <person name="Felis G.E."/>
            <person name="de Vos W.M."/>
            <person name="Barrangou R."/>
            <person name="Klaenhammer T.R."/>
            <person name="Caufield P.W."/>
            <person name="Cui Y."/>
            <person name="Zhang H."/>
            <person name="O'Toole P.W."/>
        </authorList>
    </citation>
    <scope>NUCLEOTIDE SEQUENCE [LARGE SCALE GENOMIC DNA]</scope>
    <source>
        <strain evidence="4 5">DSM 10532</strain>
    </source>
</reference>
<organism evidence="4 5">
    <name type="scientific">Lactobacillus gallinarum DSM 10532 = JCM 2011</name>
    <dbReference type="NCBI Taxonomy" id="1423748"/>
    <lineage>
        <taxon>Bacteria</taxon>
        <taxon>Bacillati</taxon>
        <taxon>Bacillota</taxon>
        <taxon>Bacilli</taxon>
        <taxon>Lactobacillales</taxon>
        <taxon>Lactobacillaceae</taxon>
        <taxon>Lactobacillus</taxon>
    </lineage>
</organism>
<dbReference type="InterPro" id="IPR029044">
    <property type="entry name" value="Nucleotide-diphossugar_trans"/>
</dbReference>
<evidence type="ECO:0000256" key="2">
    <source>
        <dbReference type="ARBA" id="ARBA00022679"/>
    </source>
</evidence>
<evidence type="ECO:0000313" key="4">
    <source>
        <dbReference type="EMBL" id="KRL25654.1"/>
    </source>
</evidence>
<dbReference type="Gene3D" id="3.90.550.10">
    <property type="entry name" value="Spore Coat Polysaccharide Biosynthesis Protein SpsA, Chain A"/>
    <property type="match status" value="1"/>
</dbReference>
<name>A0A0R1P018_9LACO</name>
<dbReference type="SUPFAM" id="SSF53448">
    <property type="entry name" value="Nucleotide-diphospho-sugar transferases"/>
    <property type="match status" value="1"/>
</dbReference>
<dbReference type="PANTHER" id="PTHR22916:SF51">
    <property type="entry name" value="GLYCOSYLTRANSFERASE EPSH-RELATED"/>
    <property type="match status" value="1"/>
</dbReference>
<evidence type="ECO:0000259" key="3">
    <source>
        <dbReference type="Pfam" id="PF00535"/>
    </source>
</evidence>
<dbReference type="Pfam" id="PF00535">
    <property type="entry name" value="Glycos_transf_2"/>
    <property type="match status" value="1"/>
</dbReference>
<sequence>MGIDISFIIPVYNKSIKQVKDCVVSIQKIRNGINYEIIIIDDGSKADLSKIYKNFSRKSKIQYYYQENKGVSSARNEGIDRAKGEYIYFVDADDVLISSNFKLIKNNVTQFDLIIYDVRKLNTSLNKRENINLDIKENTPSVNSLKRNLLKDGILNWSVGKLYKRSFLVEHNIKFDINKKVGEDFDFVVKILNAKPEIYYLKIPTYIYIYSDQTGINRDITDPQRCVEDAEKLINLRFKILSTINYENEKEKLKAENMIYNDKIKSVFEIYAYVVHFNIQEAKTMNLFFTNNLYKKYSNPLKLNFINSLKRALVKKRLYAAINMYIVLKQKAKKVYRYINKSN</sequence>
<dbReference type="STRING" id="1423748.FC37_GL001053"/>
<feature type="domain" description="Glycosyltransferase 2-like" evidence="3">
    <location>
        <begin position="6"/>
        <end position="110"/>
    </location>
</feature>
<gene>
    <name evidence="4" type="ORF">FC37_GL001053</name>
</gene>
<dbReference type="RefSeq" id="WP_025006338.1">
    <property type="nucleotide sequence ID" value="NZ_AZEL01000001.1"/>
</dbReference>
<dbReference type="CDD" id="cd00761">
    <property type="entry name" value="Glyco_tranf_GTA_type"/>
    <property type="match status" value="1"/>
</dbReference>
<comment type="caution">
    <text evidence="4">The sequence shown here is derived from an EMBL/GenBank/DDBJ whole genome shotgun (WGS) entry which is preliminary data.</text>
</comment>
<dbReference type="PATRIC" id="fig|1423748.3.peg.1103"/>
<keyword evidence="1" id="KW-0328">Glycosyltransferase</keyword>
<evidence type="ECO:0000313" key="5">
    <source>
        <dbReference type="Proteomes" id="UP000051311"/>
    </source>
</evidence>
<proteinExistence type="predicted"/>
<dbReference type="EMBL" id="AZEL01000001">
    <property type="protein sequence ID" value="KRL25654.1"/>
    <property type="molecule type" value="Genomic_DNA"/>
</dbReference>
<protein>
    <recommendedName>
        <fullName evidence="3">Glycosyltransferase 2-like domain-containing protein</fullName>
    </recommendedName>
</protein>
<dbReference type="OrthoDB" id="396512at2"/>
<dbReference type="Proteomes" id="UP000051311">
    <property type="component" value="Unassembled WGS sequence"/>
</dbReference>
<evidence type="ECO:0000256" key="1">
    <source>
        <dbReference type="ARBA" id="ARBA00022676"/>
    </source>
</evidence>
<dbReference type="InterPro" id="IPR001173">
    <property type="entry name" value="Glyco_trans_2-like"/>
</dbReference>
<keyword evidence="2" id="KW-0808">Transferase</keyword>
<accession>A0A0R1P018</accession>